<organism evidence="2 3">
    <name type="scientific">Elysia crispata</name>
    <name type="common">lettuce slug</name>
    <dbReference type="NCBI Taxonomy" id="231223"/>
    <lineage>
        <taxon>Eukaryota</taxon>
        <taxon>Metazoa</taxon>
        <taxon>Spiralia</taxon>
        <taxon>Lophotrochozoa</taxon>
        <taxon>Mollusca</taxon>
        <taxon>Gastropoda</taxon>
        <taxon>Heterobranchia</taxon>
        <taxon>Euthyneura</taxon>
        <taxon>Panpulmonata</taxon>
        <taxon>Sacoglossa</taxon>
        <taxon>Placobranchoidea</taxon>
        <taxon>Plakobranchidae</taxon>
        <taxon>Elysia</taxon>
    </lineage>
</organism>
<protein>
    <submittedName>
        <fullName evidence="2">Uncharacterized protein</fullName>
    </submittedName>
</protein>
<dbReference type="AlphaFoldDB" id="A0AAE1D776"/>
<proteinExistence type="predicted"/>
<name>A0AAE1D776_9GAST</name>
<dbReference type="EMBL" id="JAWDGP010005144">
    <property type="protein sequence ID" value="KAK3759285.1"/>
    <property type="molecule type" value="Genomic_DNA"/>
</dbReference>
<comment type="caution">
    <text evidence="2">The sequence shown here is derived from an EMBL/GenBank/DDBJ whole genome shotgun (WGS) entry which is preliminary data.</text>
</comment>
<feature type="region of interest" description="Disordered" evidence="1">
    <location>
        <begin position="1"/>
        <end position="22"/>
    </location>
</feature>
<evidence type="ECO:0000313" key="3">
    <source>
        <dbReference type="Proteomes" id="UP001283361"/>
    </source>
</evidence>
<dbReference type="Proteomes" id="UP001283361">
    <property type="component" value="Unassembled WGS sequence"/>
</dbReference>
<accession>A0AAE1D776</accession>
<evidence type="ECO:0000313" key="2">
    <source>
        <dbReference type="EMBL" id="KAK3759285.1"/>
    </source>
</evidence>
<evidence type="ECO:0000256" key="1">
    <source>
        <dbReference type="SAM" id="MobiDB-lite"/>
    </source>
</evidence>
<sequence>MRHNDRGEGCKNLFSPSHGSARDFCQQSSQCQLCTDPAQVGPSDRTLILVERVVPANKLAGSVARALLEVSGETLRQNINLGGEGRYQLTN</sequence>
<gene>
    <name evidence="2" type="ORF">RRG08_021232</name>
</gene>
<keyword evidence="3" id="KW-1185">Reference proteome</keyword>
<reference evidence="2" key="1">
    <citation type="journal article" date="2023" name="G3 (Bethesda)">
        <title>A reference genome for the long-term kleptoplast-retaining sea slug Elysia crispata morphotype clarki.</title>
        <authorList>
            <person name="Eastman K.E."/>
            <person name="Pendleton A.L."/>
            <person name="Shaikh M.A."/>
            <person name="Suttiyut T."/>
            <person name="Ogas R."/>
            <person name="Tomko P."/>
            <person name="Gavelis G."/>
            <person name="Widhalm J.R."/>
            <person name="Wisecaver J.H."/>
        </authorList>
    </citation>
    <scope>NUCLEOTIDE SEQUENCE</scope>
    <source>
        <strain evidence="2">ECLA1</strain>
    </source>
</reference>